<keyword evidence="2" id="KW-0472">Membrane</keyword>
<feature type="non-terminal residue" evidence="3">
    <location>
        <position position="1"/>
    </location>
</feature>
<organism evidence="3 4">
    <name type="scientific">Geodia barretti</name>
    <name type="common">Barrett's horny sponge</name>
    <dbReference type="NCBI Taxonomy" id="519541"/>
    <lineage>
        <taxon>Eukaryota</taxon>
        <taxon>Metazoa</taxon>
        <taxon>Porifera</taxon>
        <taxon>Demospongiae</taxon>
        <taxon>Heteroscleromorpha</taxon>
        <taxon>Tetractinellida</taxon>
        <taxon>Astrophorina</taxon>
        <taxon>Geodiidae</taxon>
        <taxon>Geodia</taxon>
    </lineage>
</organism>
<evidence type="ECO:0000256" key="2">
    <source>
        <dbReference type="SAM" id="Phobius"/>
    </source>
</evidence>
<dbReference type="Proteomes" id="UP001174909">
    <property type="component" value="Unassembled WGS sequence"/>
</dbReference>
<dbReference type="EMBL" id="CASHTH010004312">
    <property type="protein sequence ID" value="CAI8055836.1"/>
    <property type="molecule type" value="Genomic_DNA"/>
</dbReference>
<evidence type="ECO:0000313" key="3">
    <source>
        <dbReference type="EMBL" id="CAI8055836.1"/>
    </source>
</evidence>
<protein>
    <submittedName>
        <fullName evidence="3">Uncharacterized protein</fullName>
    </submittedName>
</protein>
<feature type="region of interest" description="Disordered" evidence="1">
    <location>
        <begin position="285"/>
        <end position="304"/>
    </location>
</feature>
<proteinExistence type="predicted"/>
<sequence>ELAREQRSPNISDVFTETKFREVEGEALDDDRYREVIKFRDEQMHTVSVYNDTVRFDANIGTNGTVFTLPADGEYKATIEDPIMACGTEKTKNFTTYDVQEPHAESTDGKMIDVNGELIVNSSAKGCFVANQCNYTTQITFIALKRNGTNQNLSMEISMPASNYTVYVHDLEKDGLPNIHPANLVPSSVEITHGEEKYKAPNGENLNNASISRHGSILIVTCTPDEHSALCVLVFRAYGNYMLNWKETFPVTVDLDPDMNYTFALFRRLDKDTDERPFVSMFIQGTEDPLQPQPPSTGTPERAKTTSSVVAVTVGVLVTLTIILLVPVSIIRYCVKKEETRKGMSLFVSVVSKWPVLNMLTWDLFLRQTQTLGDGHRTQCPYVTILPHATTPVNDNDNRGPPTVASVMSLLWGVAGHWKEIAKGLGFDEDYIDDEVDPNNDMDEGCLQVCVEIWVFKLQPSWEKLSHVLRDLGEVELARQAGNKEPQEQWLVPSRETSDSSSSGVVADASSQSTDFSSEVVLGVEKTVALDDGNNEDGSRGGKKTIPNDRSSGERGARSVFLTYPALHEEGPTVSESSEEDEETKCDVGTIATVESEEREKDDRDFAQDPVSTQGSDDDYHSESFSSGRQISAATSDTAKEVCVVVPQQSTGFSGFTGPEETDTARGPFRPPAKEVVNDSLSLCVNESQQSAGRFGLNKAVYPSLGLLTGASHSHQTPTPPQSQHPEVSPLQLQGNYTPTPPPPSSPTPVQRDEEKVSTPLKKRQYLDPPGNYQEKILKWLHTGVSRGFHRAGLLIELALGASLHRLSSLLQQSFRHII</sequence>
<name>A0AA35TZE7_GEOBA</name>
<accession>A0AA35TZE7</accession>
<evidence type="ECO:0000313" key="4">
    <source>
        <dbReference type="Proteomes" id="UP001174909"/>
    </source>
</evidence>
<feature type="compositionally biased region" description="Basic and acidic residues" evidence="1">
    <location>
        <begin position="596"/>
        <end position="607"/>
    </location>
</feature>
<feature type="compositionally biased region" description="Low complexity" evidence="1">
    <location>
        <begin position="499"/>
        <end position="513"/>
    </location>
</feature>
<keyword evidence="2" id="KW-1133">Transmembrane helix</keyword>
<feature type="region of interest" description="Disordered" evidence="1">
    <location>
        <begin position="480"/>
        <end position="674"/>
    </location>
</feature>
<evidence type="ECO:0000256" key="1">
    <source>
        <dbReference type="SAM" id="MobiDB-lite"/>
    </source>
</evidence>
<reference evidence="3" key="1">
    <citation type="submission" date="2023-03" db="EMBL/GenBank/DDBJ databases">
        <authorList>
            <person name="Steffen K."/>
            <person name="Cardenas P."/>
        </authorList>
    </citation>
    <scope>NUCLEOTIDE SEQUENCE</scope>
</reference>
<feature type="transmembrane region" description="Helical" evidence="2">
    <location>
        <begin position="309"/>
        <end position="335"/>
    </location>
</feature>
<comment type="caution">
    <text evidence="3">The sequence shown here is derived from an EMBL/GenBank/DDBJ whole genome shotgun (WGS) entry which is preliminary data.</text>
</comment>
<keyword evidence="4" id="KW-1185">Reference proteome</keyword>
<gene>
    <name evidence="3" type="ORF">GBAR_LOCUS30450</name>
</gene>
<dbReference type="AlphaFoldDB" id="A0AA35TZE7"/>
<feature type="compositionally biased region" description="Polar residues" evidence="1">
    <location>
        <begin position="623"/>
        <end position="637"/>
    </location>
</feature>
<keyword evidence="2" id="KW-0812">Transmembrane</keyword>
<feature type="region of interest" description="Disordered" evidence="1">
    <location>
        <begin position="709"/>
        <end position="768"/>
    </location>
</feature>